<dbReference type="Proteomes" id="UP000761264">
    <property type="component" value="Unassembled WGS sequence"/>
</dbReference>
<gene>
    <name evidence="2" type="ORF">HBA54_06695</name>
</gene>
<dbReference type="InterPro" id="IPR051531">
    <property type="entry name" value="N-acetyltransferase"/>
</dbReference>
<keyword evidence="3" id="KW-1185">Reference proteome</keyword>
<evidence type="ECO:0000259" key="1">
    <source>
        <dbReference type="PROSITE" id="PS51186"/>
    </source>
</evidence>
<dbReference type="PANTHER" id="PTHR43792">
    <property type="entry name" value="GNAT FAMILY, PUTATIVE (AFU_ORTHOLOGUE AFUA_3G00765)-RELATED-RELATED"/>
    <property type="match status" value="1"/>
</dbReference>
<dbReference type="PANTHER" id="PTHR43792:SF1">
    <property type="entry name" value="N-ACETYLTRANSFERASE DOMAIN-CONTAINING PROTEIN"/>
    <property type="match status" value="1"/>
</dbReference>
<dbReference type="Pfam" id="PF13302">
    <property type="entry name" value="Acetyltransf_3"/>
    <property type="match status" value="1"/>
</dbReference>
<dbReference type="Gene3D" id="3.40.630.30">
    <property type="match status" value="1"/>
</dbReference>
<sequence>MGRLETERLLLRPPTLRDVPALFEFLGDPQAMQHTHLDTSLRQCRRRIAVHERRRRRDGYAPWTVRTKQDRSIIGWGGIYEDPFDPGWGVEVGYAFHPRVWGRGYATELAQFCVDLADRALMLPELNAFAKADNTASRRVLEKTGFEELGFEPALGRLHYRRARG</sequence>
<dbReference type="EMBL" id="JAAQPH010000004">
    <property type="protein sequence ID" value="NIA68275.1"/>
    <property type="molecule type" value="Genomic_DNA"/>
</dbReference>
<dbReference type="AlphaFoldDB" id="A0A967C432"/>
<dbReference type="SUPFAM" id="SSF55729">
    <property type="entry name" value="Acyl-CoA N-acyltransferases (Nat)"/>
    <property type="match status" value="1"/>
</dbReference>
<evidence type="ECO:0000313" key="3">
    <source>
        <dbReference type="Proteomes" id="UP000761264"/>
    </source>
</evidence>
<feature type="domain" description="N-acetyltransferase" evidence="1">
    <location>
        <begin position="9"/>
        <end position="165"/>
    </location>
</feature>
<comment type="caution">
    <text evidence="2">The sequence shown here is derived from an EMBL/GenBank/DDBJ whole genome shotgun (WGS) entry which is preliminary data.</text>
</comment>
<accession>A0A967C432</accession>
<dbReference type="GO" id="GO:0016747">
    <property type="term" value="F:acyltransferase activity, transferring groups other than amino-acyl groups"/>
    <property type="evidence" value="ECO:0007669"/>
    <property type="project" value="InterPro"/>
</dbReference>
<proteinExistence type="predicted"/>
<dbReference type="PROSITE" id="PS51186">
    <property type="entry name" value="GNAT"/>
    <property type="match status" value="1"/>
</dbReference>
<dbReference type="InterPro" id="IPR016181">
    <property type="entry name" value="Acyl_CoA_acyltransferase"/>
</dbReference>
<protein>
    <submittedName>
        <fullName evidence="2">GNAT family N-acetyltransferase</fullName>
    </submittedName>
</protein>
<evidence type="ECO:0000313" key="2">
    <source>
        <dbReference type="EMBL" id="NIA68275.1"/>
    </source>
</evidence>
<reference evidence="2" key="1">
    <citation type="submission" date="2020-03" db="EMBL/GenBank/DDBJ databases">
        <title>Genome of Pelagibius litoralis DSM 21314T.</title>
        <authorList>
            <person name="Wang G."/>
        </authorList>
    </citation>
    <scope>NUCLEOTIDE SEQUENCE</scope>
    <source>
        <strain evidence="2">DSM 21314</strain>
    </source>
</reference>
<dbReference type="InterPro" id="IPR000182">
    <property type="entry name" value="GNAT_dom"/>
</dbReference>
<name>A0A967C432_9PROT</name>
<organism evidence="2 3">
    <name type="scientific">Pelagibius litoralis</name>
    <dbReference type="NCBI Taxonomy" id="374515"/>
    <lineage>
        <taxon>Bacteria</taxon>
        <taxon>Pseudomonadati</taxon>
        <taxon>Pseudomonadota</taxon>
        <taxon>Alphaproteobacteria</taxon>
        <taxon>Rhodospirillales</taxon>
        <taxon>Rhodovibrionaceae</taxon>
        <taxon>Pelagibius</taxon>
    </lineage>
</organism>
<dbReference type="RefSeq" id="WP_167222697.1">
    <property type="nucleotide sequence ID" value="NZ_JAAQPH010000004.1"/>
</dbReference>